<dbReference type="GO" id="GO:0016324">
    <property type="term" value="C:apical plasma membrane"/>
    <property type="evidence" value="ECO:0007669"/>
    <property type="project" value="UniProtKB-SubCell"/>
</dbReference>
<keyword evidence="13" id="KW-0325">Glycoprotein</keyword>
<feature type="transmembrane region" description="Helical" evidence="20">
    <location>
        <begin position="82"/>
        <end position="101"/>
    </location>
</feature>
<dbReference type="InterPro" id="IPR003841">
    <property type="entry name" value="Na/Pi_transpt"/>
</dbReference>
<evidence type="ECO:0000256" key="12">
    <source>
        <dbReference type="ARBA" id="ARBA00023157"/>
    </source>
</evidence>
<comment type="subcellular location">
    <subcellularLocation>
        <location evidence="1">Apical cell membrane</location>
        <topology evidence="1">Multi-pass membrane protein</topology>
    </subcellularLocation>
</comment>
<comment type="similarity">
    <text evidence="2">Belongs to the SLC34A transporter family.</text>
</comment>
<dbReference type="GO" id="GO:0044341">
    <property type="term" value="P:sodium-dependent phosphate transport"/>
    <property type="evidence" value="ECO:0007669"/>
    <property type="project" value="InterPro"/>
</dbReference>
<dbReference type="EMBL" id="JAATJU010021100">
    <property type="protein sequence ID" value="KAH0514681.1"/>
    <property type="molecule type" value="Genomic_DNA"/>
</dbReference>
<evidence type="ECO:0000256" key="17">
    <source>
        <dbReference type="ARBA" id="ARBA00031843"/>
    </source>
</evidence>
<dbReference type="GO" id="GO:0031982">
    <property type="term" value="C:vesicle"/>
    <property type="evidence" value="ECO:0007669"/>
    <property type="project" value="TreeGrafter"/>
</dbReference>
<keyword evidence="11 20" id="KW-0472">Membrane</keyword>
<keyword evidence="14" id="KW-0739">Sodium transport</keyword>
<dbReference type="GO" id="GO:0030643">
    <property type="term" value="P:intracellular phosphate ion homeostasis"/>
    <property type="evidence" value="ECO:0007669"/>
    <property type="project" value="TreeGrafter"/>
</dbReference>
<evidence type="ECO:0000256" key="8">
    <source>
        <dbReference type="ARBA" id="ARBA00022989"/>
    </source>
</evidence>
<keyword evidence="6 20" id="KW-0812">Transmembrane</keyword>
<keyword evidence="10" id="KW-0406">Ion transport</keyword>
<dbReference type="PANTHER" id="PTHR10010">
    <property type="entry name" value="SOLUTE CARRIER FAMILY 34 SODIUM PHOSPHATE , MEMBER 2-RELATED"/>
    <property type="match status" value="1"/>
</dbReference>
<evidence type="ECO:0000256" key="2">
    <source>
        <dbReference type="ARBA" id="ARBA00005808"/>
    </source>
</evidence>
<dbReference type="GO" id="GO:0005903">
    <property type="term" value="C:brush border"/>
    <property type="evidence" value="ECO:0007669"/>
    <property type="project" value="TreeGrafter"/>
</dbReference>
<evidence type="ECO:0000256" key="19">
    <source>
        <dbReference type="ARBA" id="ARBA00034091"/>
    </source>
</evidence>
<protein>
    <recommendedName>
        <fullName evidence="3">Sodium-dependent phosphate transport protein 2B</fullName>
    </recommendedName>
    <alternativeName>
        <fullName evidence="17">Na(+)-dependent phosphate cotransporter 2B</fullName>
    </alternativeName>
    <alternativeName>
        <fullName evidence="15">Sodium/phosphate cotransporter 2B</fullName>
    </alternativeName>
    <alternativeName>
        <fullName evidence="16">Solute carrier family 34 member 2</fullName>
    </alternativeName>
</protein>
<evidence type="ECO:0000313" key="21">
    <source>
        <dbReference type="EMBL" id="KAH0514681.1"/>
    </source>
</evidence>
<evidence type="ECO:0000256" key="9">
    <source>
        <dbReference type="ARBA" id="ARBA00023053"/>
    </source>
</evidence>
<comment type="function">
    <text evidence="19">Involved in actively transporting phosphate into cells via Na(+) cotransport.</text>
</comment>
<organism evidence="21 22">
    <name type="scientific">Microtus ochrogaster</name>
    <name type="common">Prairie vole</name>
    <dbReference type="NCBI Taxonomy" id="79684"/>
    <lineage>
        <taxon>Eukaryota</taxon>
        <taxon>Metazoa</taxon>
        <taxon>Chordata</taxon>
        <taxon>Craniata</taxon>
        <taxon>Vertebrata</taxon>
        <taxon>Euteleostomi</taxon>
        <taxon>Mammalia</taxon>
        <taxon>Eutheria</taxon>
        <taxon>Euarchontoglires</taxon>
        <taxon>Glires</taxon>
        <taxon>Rodentia</taxon>
        <taxon>Myomorpha</taxon>
        <taxon>Muroidea</taxon>
        <taxon>Cricetidae</taxon>
        <taxon>Arvicolinae</taxon>
        <taxon>Microtus</taxon>
    </lineage>
</organism>
<keyword evidence="7" id="KW-0769">Symport</keyword>
<evidence type="ECO:0000256" key="15">
    <source>
        <dbReference type="ARBA" id="ARBA00029612"/>
    </source>
</evidence>
<dbReference type="PANTHER" id="PTHR10010:SF23">
    <property type="entry name" value="SODIUM-DEPENDENT PHOSPHATE TRANSPORT PROTEIN 2B"/>
    <property type="match status" value="1"/>
</dbReference>
<dbReference type="GO" id="GO:0005436">
    <property type="term" value="F:sodium:phosphate symporter activity"/>
    <property type="evidence" value="ECO:0007669"/>
    <property type="project" value="InterPro"/>
</dbReference>
<evidence type="ECO:0000256" key="16">
    <source>
        <dbReference type="ARBA" id="ARBA00029768"/>
    </source>
</evidence>
<evidence type="ECO:0000256" key="13">
    <source>
        <dbReference type="ARBA" id="ARBA00023180"/>
    </source>
</evidence>
<comment type="caution">
    <text evidence="21">The sequence shown here is derived from an EMBL/GenBank/DDBJ whole genome shotgun (WGS) entry which is preliminary data.</text>
</comment>
<feature type="transmembrane region" description="Helical" evidence="20">
    <location>
        <begin position="46"/>
        <end position="70"/>
    </location>
</feature>
<evidence type="ECO:0000256" key="14">
    <source>
        <dbReference type="ARBA" id="ARBA00023201"/>
    </source>
</evidence>
<evidence type="ECO:0000256" key="20">
    <source>
        <dbReference type="SAM" id="Phobius"/>
    </source>
</evidence>
<keyword evidence="4" id="KW-0813">Transport</keyword>
<name>A0A8J6GPQ1_MICOH</name>
<keyword evidence="5" id="KW-1003">Cell membrane</keyword>
<evidence type="ECO:0000256" key="11">
    <source>
        <dbReference type="ARBA" id="ARBA00023136"/>
    </source>
</evidence>
<evidence type="ECO:0000256" key="10">
    <source>
        <dbReference type="ARBA" id="ARBA00023065"/>
    </source>
</evidence>
<evidence type="ECO:0000256" key="3">
    <source>
        <dbReference type="ARBA" id="ARBA00020024"/>
    </source>
</evidence>
<evidence type="ECO:0000256" key="5">
    <source>
        <dbReference type="ARBA" id="ARBA00022475"/>
    </source>
</evidence>
<proteinExistence type="inferred from homology"/>
<evidence type="ECO:0000256" key="1">
    <source>
        <dbReference type="ARBA" id="ARBA00004424"/>
    </source>
</evidence>
<evidence type="ECO:0000256" key="7">
    <source>
        <dbReference type="ARBA" id="ARBA00022847"/>
    </source>
</evidence>
<evidence type="ECO:0000313" key="22">
    <source>
        <dbReference type="Proteomes" id="UP000710432"/>
    </source>
</evidence>
<accession>A0A8J6GPQ1</accession>
<keyword evidence="9" id="KW-0915">Sodium</keyword>
<sequence>MVLIQEPTEGTDPWNLLELQDTGIIWSEGDTKGRFSAFSSGLGNSFFSWAFSYLFICSLDVLSSTFQLVGEKMAGQFFSNNCIMSNPVAGIVTGVLVTIMMQRCSTSLPIIVSIVAFHHC</sequence>
<dbReference type="AlphaFoldDB" id="A0A8J6GPQ1"/>
<evidence type="ECO:0000256" key="6">
    <source>
        <dbReference type="ARBA" id="ARBA00022692"/>
    </source>
</evidence>
<keyword evidence="8 20" id="KW-1133">Transmembrane helix</keyword>
<comment type="catalytic activity">
    <reaction evidence="18">
        <text>3 Na(+)(out) + phosphate(out) = 3 Na(+)(in) + phosphate(in)</text>
        <dbReference type="Rhea" id="RHEA:71255"/>
        <dbReference type="ChEBI" id="CHEBI:29101"/>
        <dbReference type="ChEBI" id="CHEBI:43474"/>
    </reaction>
    <physiologicalReaction direction="left-to-right" evidence="18">
        <dbReference type="Rhea" id="RHEA:71256"/>
    </physiologicalReaction>
</comment>
<dbReference type="Proteomes" id="UP000710432">
    <property type="component" value="Unassembled WGS sequence"/>
</dbReference>
<gene>
    <name evidence="21" type="ORF">LTLLF_133385</name>
</gene>
<reference evidence="21" key="1">
    <citation type="submission" date="2020-03" db="EMBL/GenBank/DDBJ databases">
        <title>Studies in the Genomics of Life Span.</title>
        <authorList>
            <person name="Glass D."/>
        </authorList>
    </citation>
    <scope>NUCLEOTIDE SEQUENCE</scope>
    <source>
        <strain evidence="21">LTLLF</strain>
        <tissue evidence="21">Muscle</tissue>
    </source>
</reference>
<keyword evidence="12" id="KW-1015">Disulfide bond</keyword>
<evidence type="ECO:0000256" key="4">
    <source>
        <dbReference type="ARBA" id="ARBA00022448"/>
    </source>
</evidence>
<evidence type="ECO:0000256" key="18">
    <source>
        <dbReference type="ARBA" id="ARBA00034042"/>
    </source>
</evidence>